<protein>
    <submittedName>
        <fullName evidence="1">Uncharacterized protein</fullName>
    </submittedName>
</protein>
<organism evidence="1">
    <name type="scientific">mine drainage metagenome</name>
    <dbReference type="NCBI Taxonomy" id="410659"/>
    <lineage>
        <taxon>unclassified sequences</taxon>
        <taxon>metagenomes</taxon>
        <taxon>ecological metagenomes</taxon>
    </lineage>
</organism>
<evidence type="ECO:0000313" key="1">
    <source>
        <dbReference type="EMBL" id="OIQ80757.1"/>
    </source>
</evidence>
<proteinExistence type="predicted"/>
<dbReference type="EMBL" id="MLJW01001017">
    <property type="protein sequence ID" value="OIQ80757.1"/>
    <property type="molecule type" value="Genomic_DNA"/>
</dbReference>
<dbReference type="AlphaFoldDB" id="A0A1J5QXY9"/>
<gene>
    <name evidence="1" type="ORF">GALL_374890</name>
</gene>
<sequence length="104" mass="11200">MVVIGAELEQSERGGGQRRLVDEGVLDGFETGAGEFGGLRTRHDDADHAPAAERHQHALTDQHAAVGVAIIEQRGQGNVESDAEDCHRNLMGARYCNAGNPRNR</sequence>
<comment type="caution">
    <text evidence="1">The sequence shown here is derived from an EMBL/GenBank/DDBJ whole genome shotgun (WGS) entry which is preliminary data.</text>
</comment>
<name>A0A1J5QXY9_9ZZZZ</name>
<reference evidence="1" key="1">
    <citation type="submission" date="2016-10" db="EMBL/GenBank/DDBJ databases">
        <title>Sequence of Gallionella enrichment culture.</title>
        <authorList>
            <person name="Poehlein A."/>
            <person name="Muehling M."/>
            <person name="Daniel R."/>
        </authorList>
    </citation>
    <scope>NUCLEOTIDE SEQUENCE</scope>
</reference>
<accession>A0A1J5QXY9</accession>